<evidence type="ECO:0000256" key="4">
    <source>
        <dbReference type="SAM" id="Phobius"/>
    </source>
</evidence>
<feature type="region of interest" description="Disordered" evidence="3">
    <location>
        <begin position="695"/>
        <end position="812"/>
    </location>
</feature>
<dbReference type="Gene3D" id="1.10.150.50">
    <property type="entry name" value="Transcription Factor, Ets-1"/>
    <property type="match status" value="1"/>
</dbReference>
<evidence type="ECO:0000313" key="9">
    <source>
        <dbReference type="Proteomes" id="UP000006753"/>
    </source>
</evidence>
<dbReference type="PANTHER" id="PTHR12092:SF16">
    <property type="entry name" value="PH DOMAIN-CONTAINING PROTEIN"/>
    <property type="match status" value="1"/>
</dbReference>
<dbReference type="FunFam" id="1.10.150.50:FF:000082">
    <property type="entry name" value="Polarized growth protein boi2"/>
    <property type="match status" value="1"/>
</dbReference>
<evidence type="ECO:0000256" key="1">
    <source>
        <dbReference type="ARBA" id="ARBA00022443"/>
    </source>
</evidence>
<dbReference type="CDD" id="cd09535">
    <property type="entry name" value="SAM_BOI-like_fungal"/>
    <property type="match status" value="1"/>
</dbReference>
<keyword evidence="9" id="KW-1185">Reference proteome</keyword>
<evidence type="ECO:0000259" key="6">
    <source>
        <dbReference type="PROSITE" id="PS50003"/>
    </source>
</evidence>
<reference evidence="8 9" key="1">
    <citation type="journal article" date="2012" name="BMC Genomics">
        <title>Sequencing the genome of Marssonina brunnea reveals fungus-poplar co-evolution.</title>
        <authorList>
            <person name="Zhu S."/>
            <person name="Cao Y.-Z."/>
            <person name="Jiang C."/>
            <person name="Tan B.-Y."/>
            <person name="Wang Z."/>
            <person name="Feng S."/>
            <person name="Zhang L."/>
            <person name="Su X.-H."/>
            <person name="Brejova B."/>
            <person name="Vinar T."/>
            <person name="Xu M."/>
            <person name="Wang M.-X."/>
            <person name="Zhang S.-G."/>
            <person name="Huang M.-R."/>
            <person name="Wu R."/>
            <person name="Zhou Y."/>
        </authorList>
    </citation>
    <scope>NUCLEOTIDE SEQUENCE [LARGE SCALE GENOMIC DNA]</scope>
    <source>
        <strain evidence="8 9">MB_m1</strain>
    </source>
</reference>
<accession>K1WX10</accession>
<dbReference type="SMART" id="SM00233">
    <property type="entry name" value="PH"/>
    <property type="match status" value="1"/>
</dbReference>
<feature type="region of interest" description="Disordered" evidence="3">
    <location>
        <begin position="614"/>
        <end position="635"/>
    </location>
</feature>
<dbReference type="SMART" id="SM00454">
    <property type="entry name" value="SAM"/>
    <property type="match status" value="1"/>
</dbReference>
<dbReference type="PROSITE" id="PS50003">
    <property type="entry name" value="PH_DOMAIN"/>
    <property type="match status" value="1"/>
</dbReference>
<feature type="compositionally biased region" description="Low complexity" evidence="3">
    <location>
        <begin position="244"/>
        <end position="253"/>
    </location>
</feature>
<dbReference type="Pfam" id="PF00169">
    <property type="entry name" value="PH"/>
    <property type="match status" value="1"/>
</dbReference>
<sequence length="1176" mass="127522">MVPEGDKKGPFEDWNLRGPDDGFVTVRGRRCPGVLSGLVWGLGLGSGMDLGCWMLILALLRSSSGRRRRRRRRANHSTTTTTEPMLKPTPVQPSRPARQPARQPATQQVPRFLNDPVCLPPPSSPTSVAPGHRLIFPSAGYGLRNPSHLISVSASPAVAVAAAVAGAGAGAPLPYTYHTCCYDFTARSSDELSLSKGDRVELIERDDDFGDGWYLGRHLINGNSGLFPEVYTRIAPRGPPSYPPTSTSATPRSHAMSLETPKQDTIPPPVPSISEATSPTAAQPVMALPTAGAEISSPGRNASLGEVLDTKNTQPEKVKTTPPPISTKIAAPSKTLLTVVQSHGGQDSPVMNETLSVIDEHIIDMNSPHHSVAAAQDRRGTNDSGSEYSSHIEQRMSYINGEETDEEEDQLHTRQEVDAWTPDQVAEYLFTSGVEAKHCEVFRDQEITGDVLLGMDQTSVFLKEFDLGNVGRRLKTWQKIKLLQEEVKGEGSTRRNTATYSTTYRGSEAGSDDACTHGGNGISPSTMLPRIPSLNERSEPRHSSRLSQRFIRNDSNQSISPKASPVSPMASSRPVGDRRKPSAASVRDMHHIRQSSVNEYITPSLMYSLGGDGALSPKAEDASHKKKPSFDRNWTMGSAAPSTLVRPLSSSGARIDGSLMDHLSQTFTPATTFDSPDRGYFSGGEAEGRYRNVLRKRGSTATATHSRKSSCTDEQRRRSSTLNSRHSRFGSVDSIRDSKPPSAGQKYYGITANDRRRPPSENSINLPLRPVPPPKDIHSPTVTKLEGNPYENTLAPKSPEARQGRGSDWLLPIKPVSSKSFGLRAISDAVTGHEKSRLRSPTEPMNSPIKESPLMSPSRTGSSTPSGGLSLDLDSTDSKSTNALLAHPKNARKKSKKETSAYTRGLEKKTPAEQMIGADYSGWMRKRGSNIMASWKPRLFVLKGRRLSYYYSEDDQEEKGLIDISFHRVLPADGDRLTGFSAAITGATTSPTSPAGTQTVTMAEVAAAAEPESTLSKGSGDSIFIFKLVPPRAGAARAVTFTKPTTHYFAVPNVKQGRLWMAALMKATIDRDHSEPIKTTYQQTTISLQKAQAMRHRPPALMNLEEHIDTEAVKAPASDKHGLHIQGIVFDRDPQEGDSGVSGVSKNGSLMPTNIRGTFLDMNGDEESVDGAPQTA</sequence>
<protein>
    <submittedName>
        <fullName evidence="8">SAM domain-containing protein</fullName>
    </submittedName>
</protein>
<evidence type="ECO:0000313" key="8">
    <source>
        <dbReference type="EMBL" id="EKD17077.1"/>
    </source>
</evidence>
<feature type="compositionally biased region" description="Basic residues" evidence="3">
    <location>
        <begin position="65"/>
        <end position="75"/>
    </location>
</feature>
<dbReference type="InterPro" id="IPR036028">
    <property type="entry name" value="SH3-like_dom_sf"/>
</dbReference>
<dbReference type="OMA" id="YYGWMKK"/>
<evidence type="ECO:0000256" key="3">
    <source>
        <dbReference type="SAM" id="MobiDB-lite"/>
    </source>
</evidence>
<dbReference type="InterPro" id="IPR001849">
    <property type="entry name" value="PH_domain"/>
</dbReference>
<evidence type="ECO:0000259" key="7">
    <source>
        <dbReference type="PROSITE" id="PS50105"/>
    </source>
</evidence>
<dbReference type="InterPro" id="IPR013761">
    <property type="entry name" value="SAM/pointed_sf"/>
</dbReference>
<dbReference type="InterPro" id="IPR001452">
    <property type="entry name" value="SH3_domain"/>
</dbReference>
<dbReference type="SUPFAM" id="SSF47769">
    <property type="entry name" value="SAM/Pointed domain"/>
    <property type="match status" value="1"/>
</dbReference>
<dbReference type="SUPFAM" id="SSF50044">
    <property type="entry name" value="SH3-domain"/>
    <property type="match status" value="1"/>
</dbReference>
<dbReference type="GO" id="GO:0030036">
    <property type="term" value="P:actin cytoskeleton organization"/>
    <property type="evidence" value="ECO:0007669"/>
    <property type="project" value="TreeGrafter"/>
</dbReference>
<feature type="domain" description="SH3" evidence="5">
    <location>
        <begin position="173"/>
        <end position="237"/>
    </location>
</feature>
<dbReference type="PROSITE" id="PS50105">
    <property type="entry name" value="SAM_DOMAIN"/>
    <property type="match status" value="1"/>
</dbReference>
<feature type="region of interest" description="Disordered" evidence="3">
    <location>
        <begin position="65"/>
        <end position="130"/>
    </location>
</feature>
<dbReference type="Pfam" id="PF07647">
    <property type="entry name" value="SAM_2"/>
    <property type="match status" value="1"/>
</dbReference>
<dbReference type="FunCoup" id="K1WX10">
    <property type="interactions" value="161"/>
</dbReference>
<dbReference type="OrthoDB" id="73680at2759"/>
<dbReference type="PANTHER" id="PTHR12092">
    <property type="entry name" value="PLECKSTRIN"/>
    <property type="match status" value="1"/>
</dbReference>
<proteinExistence type="predicted"/>
<feature type="domain" description="PH" evidence="6">
    <location>
        <begin position="917"/>
        <end position="1069"/>
    </location>
</feature>
<dbReference type="Proteomes" id="UP000006753">
    <property type="component" value="Unassembled WGS sequence"/>
</dbReference>
<dbReference type="SMART" id="SM00326">
    <property type="entry name" value="SH3"/>
    <property type="match status" value="1"/>
</dbReference>
<dbReference type="InterPro" id="IPR001660">
    <property type="entry name" value="SAM"/>
</dbReference>
<dbReference type="EMBL" id="JH921437">
    <property type="protein sequence ID" value="EKD17077.1"/>
    <property type="molecule type" value="Genomic_DNA"/>
</dbReference>
<gene>
    <name evidence="8" type="ORF">MBM_04654</name>
</gene>
<dbReference type="InterPro" id="IPR037370">
    <property type="entry name" value="Pleckstrin"/>
</dbReference>
<evidence type="ECO:0000256" key="2">
    <source>
        <dbReference type="PROSITE-ProRule" id="PRU00192"/>
    </source>
</evidence>
<dbReference type="InterPro" id="IPR011993">
    <property type="entry name" value="PH-like_dom_sf"/>
</dbReference>
<dbReference type="Gene3D" id="2.30.30.40">
    <property type="entry name" value="SH3 Domains"/>
    <property type="match status" value="1"/>
</dbReference>
<feature type="transmembrane region" description="Helical" evidence="4">
    <location>
        <begin position="38"/>
        <end position="60"/>
    </location>
</feature>
<keyword evidence="4" id="KW-0472">Membrane</keyword>
<dbReference type="PROSITE" id="PS50002">
    <property type="entry name" value="SH3"/>
    <property type="match status" value="1"/>
</dbReference>
<dbReference type="InParanoid" id="K1WX10"/>
<dbReference type="AlphaFoldDB" id="K1WX10"/>
<feature type="domain" description="SAM" evidence="7">
    <location>
        <begin position="420"/>
        <end position="486"/>
    </location>
</feature>
<dbReference type="GO" id="GO:0005886">
    <property type="term" value="C:plasma membrane"/>
    <property type="evidence" value="ECO:0007669"/>
    <property type="project" value="TreeGrafter"/>
</dbReference>
<dbReference type="STRING" id="1072389.K1WX10"/>
<keyword evidence="4" id="KW-1133">Transmembrane helix</keyword>
<dbReference type="HOGENOM" id="CLU_011433_0_0_1"/>
<dbReference type="CDD" id="cd13316">
    <property type="entry name" value="PH_Boi"/>
    <property type="match status" value="1"/>
</dbReference>
<feature type="region of interest" description="Disordered" evidence="3">
    <location>
        <begin position="503"/>
        <end position="588"/>
    </location>
</feature>
<feature type="compositionally biased region" description="Low complexity" evidence="3">
    <location>
        <begin position="92"/>
        <end position="111"/>
    </location>
</feature>
<dbReference type="SUPFAM" id="SSF50729">
    <property type="entry name" value="PH domain-like"/>
    <property type="match status" value="1"/>
</dbReference>
<feature type="region of interest" description="Disordered" evidence="3">
    <location>
        <begin position="831"/>
        <end position="907"/>
    </location>
</feature>
<feature type="region of interest" description="Disordered" evidence="3">
    <location>
        <begin position="237"/>
        <end position="267"/>
    </location>
</feature>
<dbReference type="KEGG" id="mbe:MBM_04654"/>
<feature type="region of interest" description="Disordered" evidence="3">
    <location>
        <begin position="1131"/>
        <end position="1153"/>
    </location>
</feature>
<keyword evidence="4" id="KW-0812">Transmembrane</keyword>
<feature type="compositionally biased region" description="Low complexity" evidence="3">
    <location>
        <begin position="856"/>
        <end position="873"/>
    </location>
</feature>
<dbReference type="eggNOG" id="ENOG502QSRX">
    <property type="taxonomic scope" value="Eukaryota"/>
</dbReference>
<keyword evidence="1 2" id="KW-0728">SH3 domain</keyword>
<organism evidence="8 9">
    <name type="scientific">Marssonina brunnea f. sp. multigermtubi (strain MB_m1)</name>
    <name type="common">Marssonina leaf spot fungus</name>
    <dbReference type="NCBI Taxonomy" id="1072389"/>
    <lineage>
        <taxon>Eukaryota</taxon>
        <taxon>Fungi</taxon>
        <taxon>Dikarya</taxon>
        <taxon>Ascomycota</taxon>
        <taxon>Pezizomycotina</taxon>
        <taxon>Leotiomycetes</taxon>
        <taxon>Helotiales</taxon>
        <taxon>Drepanopezizaceae</taxon>
        <taxon>Drepanopeziza</taxon>
    </lineage>
</organism>
<evidence type="ECO:0000259" key="5">
    <source>
        <dbReference type="PROSITE" id="PS50002"/>
    </source>
</evidence>
<feature type="compositionally biased region" description="Polar residues" evidence="3">
    <location>
        <begin position="1142"/>
        <end position="1153"/>
    </location>
</feature>
<dbReference type="Pfam" id="PF14604">
    <property type="entry name" value="SH3_9"/>
    <property type="match status" value="1"/>
</dbReference>
<dbReference type="Gene3D" id="2.30.29.30">
    <property type="entry name" value="Pleckstrin-homology domain (PH domain)/Phosphotyrosine-binding domain (PTB)"/>
    <property type="match status" value="1"/>
</dbReference>
<name>K1WX10_MARBU</name>